<dbReference type="Proteomes" id="UP001321486">
    <property type="component" value="Plasmid pNBRC108728a"/>
</dbReference>
<dbReference type="RefSeq" id="WP_286347270.1">
    <property type="nucleotide sequence ID" value="NZ_AP027733.1"/>
</dbReference>
<evidence type="ECO:0000256" key="1">
    <source>
        <dbReference type="SAM" id="MobiDB-lite"/>
    </source>
</evidence>
<dbReference type="EMBL" id="AP027733">
    <property type="protein sequence ID" value="BDZ52414.1"/>
    <property type="molecule type" value="Genomic_DNA"/>
</dbReference>
<geneLocation type="plasmid" evidence="2 3">
    <name>pNBRC108728a</name>
</geneLocation>
<protein>
    <submittedName>
        <fullName evidence="2">Uncharacterized protein</fullName>
    </submittedName>
</protein>
<name>A0ABN6Y559_9MICO</name>
<proteinExistence type="predicted"/>
<organism evidence="2 3">
    <name type="scientific">Frondihabitans sucicola</name>
    <dbReference type="NCBI Taxonomy" id="1268041"/>
    <lineage>
        <taxon>Bacteria</taxon>
        <taxon>Bacillati</taxon>
        <taxon>Actinomycetota</taxon>
        <taxon>Actinomycetes</taxon>
        <taxon>Micrococcales</taxon>
        <taxon>Microbacteriaceae</taxon>
        <taxon>Frondihabitans</taxon>
    </lineage>
</organism>
<keyword evidence="3" id="KW-1185">Reference proteome</keyword>
<evidence type="ECO:0000313" key="2">
    <source>
        <dbReference type="EMBL" id="BDZ52414.1"/>
    </source>
</evidence>
<accession>A0ABN6Y559</accession>
<keyword evidence="2" id="KW-0614">Plasmid</keyword>
<evidence type="ECO:0000313" key="3">
    <source>
        <dbReference type="Proteomes" id="UP001321486"/>
    </source>
</evidence>
<gene>
    <name evidence="2" type="ORF">GCM10025867_46550</name>
</gene>
<feature type="region of interest" description="Disordered" evidence="1">
    <location>
        <begin position="14"/>
        <end position="35"/>
    </location>
</feature>
<sequence length="191" mass="21067">MGVFDEALRKRLEQQPAIDAETERQRQAAREKDAHDVRVAREATDLFEGAAAFLGAEDVPTLPIVSYSRYPRAGESAWRFLGFGWALGRVCVSSDGRASELPQIKPFGSESLARSGAIASAAGAGLSAIERQHLERSDQYIEVVGLQDPPRMPRRIQVNVVWMDESAEYIPTSAYLTEAVADRVARHRAAR</sequence>
<reference evidence="3" key="1">
    <citation type="journal article" date="2019" name="Int. J. Syst. Evol. Microbiol.">
        <title>The Global Catalogue of Microorganisms (GCM) 10K type strain sequencing project: providing services to taxonomists for standard genome sequencing and annotation.</title>
        <authorList>
            <consortium name="The Broad Institute Genomics Platform"/>
            <consortium name="The Broad Institute Genome Sequencing Center for Infectious Disease"/>
            <person name="Wu L."/>
            <person name="Ma J."/>
        </authorList>
    </citation>
    <scope>NUCLEOTIDE SEQUENCE [LARGE SCALE GENOMIC DNA]</scope>
    <source>
        <strain evidence="3">NBRC 108728</strain>
    </source>
</reference>
<feature type="compositionally biased region" description="Basic and acidic residues" evidence="1">
    <location>
        <begin position="21"/>
        <end position="35"/>
    </location>
</feature>